<keyword evidence="9" id="KW-1185">Reference proteome</keyword>
<dbReference type="PANTHER" id="PTHR13674:SF5">
    <property type="entry name" value="UPF0389 PROTEIN CG9231"/>
    <property type="match status" value="1"/>
</dbReference>
<dbReference type="InterPro" id="IPR009432">
    <property type="entry name" value="DUF1075"/>
</dbReference>
<evidence type="ECO:0000256" key="2">
    <source>
        <dbReference type="ARBA" id="ARBA00007363"/>
    </source>
</evidence>
<feature type="region of interest" description="Disordered" evidence="6">
    <location>
        <begin position="56"/>
        <end position="86"/>
    </location>
</feature>
<keyword evidence="4 7" id="KW-1133">Transmembrane helix</keyword>
<keyword evidence="3 7" id="KW-0812">Transmembrane</keyword>
<evidence type="ECO:0000313" key="9">
    <source>
        <dbReference type="Proteomes" id="UP000075883"/>
    </source>
</evidence>
<reference evidence="8" key="2">
    <citation type="submission" date="2020-05" db="UniProtKB">
        <authorList>
            <consortium name="EnsemblMetazoa"/>
        </authorList>
    </citation>
    <scope>IDENTIFICATION</scope>
    <source>
        <strain evidence="8">A-37</strain>
    </source>
</reference>
<feature type="transmembrane region" description="Helical" evidence="7">
    <location>
        <begin position="128"/>
        <end position="146"/>
    </location>
</feature>
<evidence type="ECO:0000256" key="1">
    <source>
        <dbReference type="ARBA" id="ARBA00004167"/>
    </source>
</evidence>
<evidence type="ECO:0000256" key="6">
    <source>
        <dbReference type="SAM" id="MobiDB-lite"/>
    </source>
</evidence>
<comment type="similarity">
    <text evidence="2">Belongs to the UPF0389 family.</text>
</comment>
<dbReference type="AlphaFoldDB" id="A0A182MVE3"/>
<dbReference type="STRING" id="139723.A0A182MVE3"/>
<dbReference type="GO" id="GO:0016020">
    <property type="term" value="C:membrane"/>
    <property type="evidence" value="ECO:0007669"/>
    <property type="project" value="UniProtKB-SubCell"/>
</dbReference>
<sequence length="187" mass="21059">MHLKLESTVPSIIIIIRCGMPRMNYLRTACEIARTSSGVSRSVTLLRSRSTVPRSFCSKIEQKPQEPTKPGANTGNNGSSISTHTHSPNALEKRMLVFTKRYKSIEEVPNFVSQEKMERVRNQVRIKIANYMMIATAIGCIVMVISGKKAQERGESVAKMNLDWHKEYNEKARAEYEASLAAEAKKK</sequence>
<keyword evidence="5 7" id="KW-0472">Membrane</keyword>
<comment type="subcellular location">
    <subcellularLocation>
        <location evidence="1">Membrane</location>
        <topology evidence="1">Single-pass membrane protein</topology>
    </subcellularLocation>
</comment>
<organism evidence="8 9">
    <name type="scientific">Anopheles culicifacies</name>
    <dbReference type="NCBI Taxonomy" id="139723"/>
    <lineage>
        <taxon>Eukaryota</taxon>
        <taxon>Metazoa</taxon>
        <taxon>Ecdysozoa</taxon>
        <taxon>Arthropoda</taxon>
        <taxon>Hexapoda</taxon>
        <taxon>Insecta</taxon>
        <taxon>Pterygota</taxon>
        <taxon>Neoptera</taxon>
        <taxon>Endopterygota</taxon>
        <taxon>Diptera</taxon>
        <taxon>Nematocera</taxon>
        <taxon>Culicoidea</taxon>
        <taxon>Culicidae</taxon>
        <taxon>Anophelinae</taxon>
        <taxon>Anopheles</taxon>
        <taxon>culicifacies species complex</taxon>
    </lineage>
</organism>
<dbReference type="Pfam" id="PF06388">
    <property type="entry name" value="DUF1075"/>
    <property type="match status" value="1"/>
</dbReference>
<evidence type="ECO:0000313" key="8">
    <source>
        <dbReference type="EnsemblMetazoa" id="ACUA027189-PA"/>
    </source>
</evidence>
<protein>
    <submittedName>
        <fullName evidence="8">Uncharacterized protein</fullName>
    </submittedName>
</protein>
<proteinExistence type="inferred from homology"/>
<dbReference type="EnsemblMetazoa" id="ACUA027189-RA">
    <property type="protein sequence ID" value="ACUA027189-PA"/>
    <property type="gene ID" value="ACUA027189"/>
</dbReference>
<dbReference type="VEuPathDB" id="VectorBase:ACUA027189"/>
<dbReference type="Proteomes" id="UP000075883">
    <property type="component" value="Unassembled WGS sequence"/>
</dbReference>
<dbReference type="PANTHER" id="PTHR13674">
    <property type="entry name" value="GROWTH AND TRANSFORMATION-DEPENDENT PROTEIN"/>
    <property type="match status" value="1"/>
</dbReference>
<name>A0A182MVE3_9DIPT</name>
<accession>A0A182MVE3</accession>
<dbReference type="EMBL" id="AXCM01004731">
    <property type="status" value="NOT_ANNOTATED_CDS"/>
    <property type="molecule type" value="Genomic_DNA"/>
</dbReference>
<feature type="compositionally biased region" description="Polar residues" evidence="6">
    <location>
        <begin position="71"/>
        <end position="86"/>
    </location>
</feature>
<evidence type="ECO:0000256" key="3">
    <source>
        <dbReference type="ARBA" id="ARBA00022692"/>
    </source>
</evidence>
<evidence type="ECO:0000256" key="4">
    <source>
        <dbReference type="ARBA" id="ARBA00022989"/>
    </source>
</evidence>
<evidence type="ECO:0000256" key="5">
    <source>
        <dbReference type="ARBA" id="ARBA00023136"/>
    </source>
</evidence>
<evidence type="ECO:0000256" key="7">
    <source>
        <dbReference type="SAM" id="Phobius"/>
    </source>
</evidence>
<reference evidence="9" key="1">
    <citation type="submission" date="2013-09" db="EMBL/GenBank/DDBJ databases">
        <title>The Genome Sequence of Anopheles culicifacies species A.</title>
        <authorList>
            <consortium name="The Broad Institute Genomics Platform"/>
            <person name="Neafsey D.E."/>
            <person name="Besansky N."/>
            <person name="Howell P."/>
            <person name="Walton C."/>
            <person name="Young S.K."/>
            <person name="Zeng Q."/>
            <person name="Gargeya S."/>
            <person name="Fitzgerald M."/>
            <person name="Haas B."/>
            <person name="Abouelleil A."/>
            <person name="Allen A.W."/>
            <person name="Alvarado L."/>
            <person name="Arachchi H.M."/>
            <person name="Berlin A.M."/>
            <person name="Chapman S.B."/>
            <person name="Gainer-Dewar J."/>
            <person name="Goldberg J."/>
            <person name="Griggs A."/>
            <person name="Gujja S."/>
            <person name="Hansen M."/>
            <person name="Howarth C."/>
            <person name="Imamovic A."/>
            <person name="Ireland A."/>
            <person name="Larimer J."/>
            <person name="McCowan C."/>
            <person name="Murphy C."/>
            <person name="Pearson M."/>
            <person name="Poon T.W."/>
            <person name="Priest M."/>
            <person name="Roberts A."/>
            <person name="Saif S."/>
            <person name="Shea T."/>
            <person name="Sisk P."/>
            <person name="Sykes S."/>
            <person name="Wortman J."/>
            <person name="Nusbaum C."/>
            <person name="Birren B."/>
        </authorList>
    </citation>
    <scope>NUCLEOTIDE SEQUENCE [LARGE SCALE GENOMIC DNA]</scope>
    <source>
        <strain evidence="9">A-37</strain>
    </source>
</reference>